<keyword evidence="6" id="KW-1185">Reference proteome</keyword>
<feature type="region of interest" description="Disordered" evidence="1">
    <location>
        <begin position="69"/>
        <end position="104"/>
    </location>
</feature>
<reference evidence="3 5" key="2">
    <citation type="submission" date="2019-09" db="EMBL/GenBank/DDBJ databases">
        <title>A bacterium isolated from glacier soil.</title>
        <authorList>
            <person name="Liu Q."/>
        </authorList>
    </citation>
    <scope>NUCLEOTIDE SEQUENCE [LARGE SCALE GENOMIC DNA]</scope>
    <source>
        <strain evidence="3 5">MDT1-10-3</strain>
    </source>
</reference>
<organism evidence="3 5">
    <name type="scientific">Rufibacter glacialis</name>
    <dbReference type="NCBI Taxonomy" id="1259555"/>
    <lineage>
        <taxon>Bacteria</taxon>
        <taxon>Pseudomonadati</taxon>
        <taxon>Bacteroidota</taxon>
        <taxon>Cytophagia</taxon>
        <taxon>Cytophagales</taxon>
        <taxon>Hymenobacteraceae</taxon>
        <taxon>Rufibacter</taxon>
    </lineage>
</organism>
<dbReference type="Proteomes" id="UP001570846">
    <property type="component" value="Unassembled WGS sequence"/>
</dbReference>
<dbReference type="EMBL" id="VKKZ01000025">
    <property type="protein sequence ID" value="KAA6430633.1"/>
    <property type="molecule type" value="Genomic_DNA"/>
</dbReference>
<evidence type="ECO:0000313" key="5">
    <source>
        <dbReference type="Proteomes" id="UP000323866"/>
    </source>
</evidence>
<protein>
    <submittedName>
        <fullName evidence="3">Uncharacterized protein</fullName>
    </submittedName>
</protein>
<dbReference type="AlphaFoldDB" id="A0A5M8Q5L2"/>
<keyword evidence="2" id="KW-0472">Membrane</keyword>
<reference evidence="4 6" key="3">
    <citation type="submission" date="2024-08" db="EMBL/GenBank/DDBJ databases">
        <authorList>
            <person name="Wei W."/>
        </authorList>
    </citation>
    <scope>NUCLEOTIDE SEQUENCE [LARGE SCALE GENOMIC DNA]</scope>
    <source>
        <strain evidence="4 6">XU2</strain>
    </source>
</reference>
<sequence length="104" mass="11193">MPQVFLVWKGNFLPELCPTPIPFFSLPLTAPFLGYLVLSTIRENGKPGTSRIYLEKQSGVAMAGKELQQTGVPAGETSRSPAPASPNFQGVVPAFPPENRFCGT</sequence>
<dbReference type="RefSeq" id="WP_149100290.1">
    <property type="nucleotide sequence ID" value="NZ_BMMG01000008.1"/>
</dbReference>
<evidence type="ECO:0000313" key="6">
    <source>
        <dbReference type="Proteomes" id="UP001570846"/>
    </source>
</evidence>
<comment type="caution">
    <text evidence="3">The sequence shown here is derived from an EMBL/GenBank/DDBJ whole genome shotgun (WGS) entry which is preliminary data.</text>
</comment>
<name>A0A5M8Q5L2_9BACT</name>
<feature type="transmembrane region" description="Helical" evidence="2">
    <location>
        <begin position="20"/>
        <end position="38"/>
    </location>
</feature>
<evidence type="ECO:0000256" key="2">
    <source>
        <dbReference type="SAM" id="Phobius"/>
    </source>
</evidence>
<evidence type="ECO:0000313" key="3">
    <source>
        <dbReference type="EMBL" id="KAA6430633.1"/>
    </source>
</evidence>
<dbReference type="EMBL" id="JBGOGF010000014">
    <property type="protein sequence ID" value="MFA1773601.1"/>
    <property type="molecule type" value="Genomic_DNA"/>
</dbReference>
<accession>A0A5M8Q5L2</accession>
<evidence type="ECO:0000313" key="4">
    <source>
        <dbReference type="EMBL" id="MFA1773601.1"/>
    </source>
</evidence>
<dbReference type="Proteomes" id="UP000323866">
    <property type="component" value="Unassembled WGS sequence"/>
</dbReference>
<evidence type="ECO:0000256" key="1">
    <source>
        <dbReference type="SAM" id="MobiDB-lite"/>
    </source>
</evidence>
<gene>
    <name evidence="4" type="ORF">ACD591_20040</name>
    <name evidence="3" type="ORF">FOE74_19350</name>
</gene>
<keyword evidence="2" id="KW-1133">Transmembrane helix</keyword>
<proteinExistence type="predicted"/>
<keyword evidence="2" id="KW-0812">Transmembrane</keyword>
<reference evidence="3 5" key="1">
    <citation type="submission" date="2019-07" db="EMBL/GenBank/DDBJ databases">
        <authorList>
            <person name="Qu J.-H."/>
        </authorList>
    </citation>
    <scope>NUCLEOTIDE SEQUENCE [LARGE SCALE GENOMIC DNA]</scope>
    <source>
        <strain evidence="3 5">MDT1-10-3</strain>
    </source>
</reference>